<dbReference type="AlphaFoldDB" id="A0A9P5TV00"/>
<comment type="caution">
    <text evidence="4">The sequence shown here is derived from an EMBL/GenBank/DDBJ whole genome shotgun (WGS) entry which is preliminary data.</text>
</comment>
<sequence length="534" mass="59754">MQTPKSELRLLEPHVLSARLKKLCDDGKIDGAVDMLKNAPLDAQNTPVWNTLIWETLKAKRYQLAYQLFVDMKRRGFSPTTRTFQTLFNGLSRIEHWPTHPKQLTNARSLYEAFQRHLASLKRHDPQHPDLSVDPLAPYIRILGSAGHYQEIFDVYYAMDQEGLLTPNQYIFTAMFQAIAAAKNDTTEGSVKVAADARMLWSQMMKASSKSKSFTPDSHLVSAALGALAGGNAPDHDFAFRLVAQYFGLEVDRPVSRPGMFPLQPESLAVILRLCNQSQNYALATQFIQQVKRRPADTGGVSILDRAHMEEGLRADLMIREPGLGYHAIETLEWMLRQEITGANGPKIRPASSTYNLVMQACWRSGDWDSAKRAFDLMTGYHSHDFMDGSVASSPRFDKRGPGRNLPPNAEFISSMLRAALATMNRANVRQVVRIVDFLGFDNVLGFGMERKETSKIVKDRAFFGTKLASAVVDAVDTLLEEGGKFARPHEAHRWKALAKVAKAQLAGSDSTPTTSIKASRHREFEKSHSKYAN</sequence>
<dbReference type="InterPro" id="IPR051222">
    <property type="entry name" value="PPR/CCM1_RNA-binding"/>
</dbReference>
<dbReference type="Gene3D" id="1.25.40.10">
    <property type="entry name" value="Tetratricopeptide repeat domain"/>
    <property type="match status" value="2"/>
</dbReference>
<dbReference type="PANTHER" id="PTHR47942:SF63">
    <property type="entry name" value="PENTATRICOPEPTIDE REPEAT-CONTAINING PROTEIN"/>
    <property type="match status" value="1"/>
</dbReference>
<dbReference type="OrthoDB" id="185373at2759"/>
<dbReference type="PROSITE" id="PS51375">
    <property type="entry name" value="PPR"/>
    <property type="match status" value="1"/>
</dbReference>
<dbReference type="Proteomes" id="UP000724874">
    <property type="component" value="Unassembled WGS sequence"/>
</dbReference>
<evidence type="ECO:0008006" key="6">
    <source>
        <dbReference type="Google" id="ProtNLM"/>
    </source>
</evidence>
<keyword evidence="1" id="KW-0677">Repeat</keyword>
<evidence type="ECO:0000313" key="4">
    <source>
        <dbReference type="EMBL" id="KAF8913893.1"/>
    </source>
</evidence>
<dbReference type="InterPro" id="IPR002885">
    <property type="entry name" value="PPR_rpt"/>
</dbReference>
<evidence type="ECO:0000256" key="3">
    <source>
        <dbReference type="SAM" id="MobiDB-lite"/>
    </source>
</evidence>
<gene>
    <name evidence="4" type="ORF">CPB84DRAFT_1669132</name>
</gene>
<organism evidence="4 5">
    <name type="scientific">Gymnopilus junonius</name>
    <name type="common">Spectacular rustgill mushroom</name>
    <name type="synonym">Gymnopilus spectabilis subsp. junonius</name>
    <dbReference type="NCBI Taxonomy" id="109634"/>
    <lineage>
        <taxon>Eukaryota</taxon>
        <taxon>Fungi</taxon>
        <taxon>Dikarya</taxon>
        <taxon>Basidiomycota</taxon>
        <taxon>Agaricomycotina</taxon>
        <taxon>Agaricomycetes</taxon>
        <taxon>Agaricomycetidae</taxon>
        <taxon>Agaricales</taxon>
        <taxon>Agaricineae</taxon>
        <taxon>Hymenogastraceae</taxon>
        <taxon>Gymnopilus</taxon>
    </lineage>
</organism>
<feature type="region of interest" description="Disordered" evidence="3">
    <location>
        <begin position="509"/>
        <end position="534"/>
    </location>
</feature>
<name>A0A9P5TV00_GYMJU</name>
<keyword evidence="5" id="KW-1185">Reference proteome</keyword>
<evidence type="ECO:0000313" key="5">
    <source>
        <dbReference type="Proteomes" id="UP000724874"/>
    </source>
</evidence>
<proteinExistence type="predicted"/>
<dbReference type="PANTHER" id="PTHR47942">
    <property type="entry name" value="TETRATRICOPEPTIDE REPEAT (TPR)-LIKE SUPERFAMILY PROTEIN-RELATED"/>
    <property type="match status" value="1"/>
</dbReference>
<dbReference type="EMBL" id="JADNYJ010000001">
    <property type="protein sequence ID" value="KAF8913893.1"/>
    <property type="molecule type" value="Genomic_DNA"/>
</dbReference>
<dbReference type="Pfam" id="PF01535">
    <property type="entry name" value="PPR"/>
    <property type="match status" value="1"/>
</dbReference>
<feature type="compositionally biased region" description="Basic and acidic residues" evidence="3">
    <location>
        <begin position="522"/>
        <end position="534"/>
    </location>
</feature>
<dbReference type="Pfam" id="PF13041">
    <property type="entry name" value="PPR_2"/>
    <property type="match status" value="1"/>
</dbReference>
<dbReference type="NCBIfam" id="TIGR00756">
    <property type="entry name" value="PPR"/>
    <property type="match status" value="1"/>
</dbReference>
<feature type="compositionally biased region" description="Polar residues" evidence="3">
    <location>
        <begin position="509"/>
        <end position="518"/>
    </location>
</feature>
<evidence type="ECO:0000256" key="1">
    <source>
        <dbReference type="ARBA" id="ARBA00022737"/>
    </source>
</evidence>
<evidence type="ECO:0000256" key="2">
    <source>
        <dbReference type="PROSITE-ProRule" id="PRU00708"/>
    </source>
</evidence>
<accession>A0A9P5TV00</accession>
<protein>
    <recommendedName>
        <fullName evidence="6">Pentatricopeptide repeat-containing protein</fullName>
    </recommendedName>
</protein>
<reference evidence="4" key="1">
    <citation type="submission" date="2020-11" db="EMBL/GenBank/DDBJ databases">
        <authorList>
            <consortium name="DOE Joint Genome Institute"/>
            <person name="Ahrendt S."/>
            <person name="Riley R."/>
            <person name="Andreopoulos W."/>
            <person name="LaButti K."/>
            <person name="Pangilinan J."/>
            <person name="Ruiz-duenas F.J."/>
            <person name="Barrasa J.M."/>
            <person name="Sanchez-Garcia M."/>
            <person name="Camarero S."/>
            <person name="Miyauchi S."/>
            <person name="Serrano A."/>
            <person name="Linde D."/>
            <person name="Babiker R."/>
            <person name="Drula E."/>
            <person name="Ayuso-Fernandez I."/>
            <person name="Pacheco R."/>
            <person name="Padilla G."/>
            <person name="Ferreira P."/>
            <person name="Barriuso J."/>
            <person name="Kellner H."/>
            <person name="Castanera R."/>
            <person name="Alfaro M."/>
            <person name="Ramirez L."/>
            <person name="Pisabarro A.G."/>
            <person name="Kuo A."/>
            <person name="Tritt A."/>
            <person name="Lipzen A."/>
            <person name="He G."/>
            <person name="Yan M."/>
            <person name="Ng V."/>
            <person name="Cullen D."/>
            <person name="Martin F."/>
            <person name="Rosso M.-N."/>
            <person name="Henrissat B."/>
            <person name="Hibbett D."/>
            <person name="Martinez A.T."/>
            <person name="Grigoriev I.V."/>
        </authorList>
    </citation>
    <scope>NUCLEOTIDE SEQUENCE</scope>
    <source>
        <strain evidence="4">AH 44721</strain>
    </source>
</reference>
<feature type="repeat" description="PPR" evidence="2">
    <location>
        <begin position="45"/>
        <end position="79"/>
    </location>
</feature>
<dbReference type="InterPro" id="IPR011990">
    <property type="entry name" value="TPR-like_helical_dom_sf"/>
</dbReference>